<comment type="subcellular location">
    <subcellularLocation>
        <location evidence="1">Cell envelope</location>
    </subcellularLocation>
</comment>
<evidence type="ECO:0000313" key="13">
    <source>
        <dbReference type="EMBL" id="ADK80367.1"/>
    </source>
</evidence>
<dbReference type="GO" id="GO:0030288">
    <property type="term" value="C:outer membrane-bounded periplasmic space"/>
    <property type="evidence" value="ECO:0007669"/>
    <property type="project" value="TreeGrafter"/>
</dbReference>
<evidence type="ECO:0000256" key="7">
    <source>
        <dbReference type="ARBA" id="ARBA00022764"/>
    </source>
</evidence>
<evidence type="ECO:0000256" key="2">
    <source>
        <dbReference type="ARBA" id="ARBA00007639"/>
    </source>
</evidence>
<dbReference type="GO" id="GO:0030246">
    <property type="term" value="F:carbohydrate binding"/>
    <property type="evidence" value="ECO:0007669"/>
    <property type="project" value="InterPro"/>
</dbReference>
<evidence type="ECO:0000256" key="8">
    <source>
        <dbReference type="ARBA" id="ARBA00022837"/>
    </source>
</evidence>
<dbReference type="PANTHER" id="PTHR30036">
    <property type="entry name" value="D-XYLOSE-BINDING PERIPLASMIC PROTEIN"/>
    <property type="match status" value="1"/>
</dbReference>
<comment type="subunit">
    <text evidence="9">The ABC transporter complex is composed of one ATP-binding protein (MglA), two transmembrane proteins (MglC) and a solute-binding protein (MglB).</text>
</comment>
<dbReference type="AlphaFoldDB" id="E1R2T5"/>
<evidence type="ECO:0000313" key="14">
    <source>
        <dbReference type="Proteomes" id="UP000002318"/>
    </source>
</evidence>
<keyword evidence="5" id="KW-0479">Metal-binding</keyword>
<evidence type="ECO:0000256" key="6">
    <source>
        <dbReference type="ARBA" id="ARBA00022729"/>
    </source>
</evidence>
<proteinExistence type="inferred from homology"/>
<dbReference type="PANTHER" id="PTHR30036:SF2">
    <property type="entry name" value="D-GALACTOSE_METHYL-GALACTOSIDE BINDING PERIPLASMIC PROTEIN MGLB"/>
    <property type="match status" value="1"/>
</dbReference>
<dbReference type="Gene3D" id="3.40.50.2300">
    <property type="match status" value="2"/>
</dbReference>
<reference evidence="14" key="1">
    <citation type="journal article" date="2010" name="Stand. Genomic Sci.">
        <title>Complete genome sequence of Spirochaeta smaragdinae type strain (SEBR 4228).</title>
        <authorList>
            <person name="Mavromatis K."/>
            <person name="Yasawong M."/>
            <person name="Chertkov O."/>
            <person name="Lapidus A."/>
            <person name="Lucas S."/>
            <person name="Nolan M."/>
            <person name="Del Rio T.G."/>
            <person name="Tice H."/>
            <person name="Cheng J.F."/>
            <person name="Pitluck S."/>
            <person name="Liolios K."/>
            <person name="Ivanova N."/>
            <person name="Tapia R."/>
            <person name="Han C."/>
            <person name="Bruce D."/>
            <person name="Goodwin L."/>
            <person name="Pati A."/>
            <person name="Chen A."/>
            <person name="Palaniappan K."/>
            <person name="Land M."/>
            <person name="Hauser L."/>
            <person name="Chang Y.J."/>
            <person name="Jeffries C.D."/>
            <person name="Detter J.C."/>
            <person name="Rohde M."/>
            <person name="Brambilla E."/>
            <person name="Spring S."/>
            <person name="Goker M."/>
            <person name="Sikorski J."/>
            <person name="Woyke T."/>
            <person name="Bristow J."/>
            <person name="Eisen J.A."/>
            <person name="Markowitz V."/>
            <person name="Hugenholtz P."/>
            <person name="Klenk H.P."/>
            <person name="Kyrpides N.C."/>
        </authorList>
    </citation>
    <scope>NUCLEOTIDE SEQUENCE [LARGE SCALE GENOMIC DNA]</scope>
    <source>
        <strain evidence="14">DSM 11293 / JCM 15392 / SEBR 4228</strain>
    </source>
</reference>
<evidence type="ECO:0000256" key="9">
    <source>
        <dbReference type="ARBA" id="ARBA00034323"/>
    </source>
</evidence>
<name>E1R2T5_SEDSS</name>
<dbReference type="CDD" id="cd01539">
    <property type="entry name" value="PBP1_GGBP"/>
    <property type="match status" value="1"/>
</dbReference>
<sequence>MKKVIAIGSALLMICSIAVFANGSSEATGNAKPQLGITVYKYDDNYMSFVRKAIETACEENGEVDYQICDSMNDQAKQNDQIDTYINKGVDCLVVNLVEPAAGKTVCEKAKKAGLPIIFYNKEPARDVIMGYDKCWYAGITSAEFGIQQGHLIVNEWKTHPEWDKNGDGKIQYVMLKGEPGHPDAEVRTSEPPKIIKEAGIGIEQLELQTGMWDASKGKELMETWLAKHGDSIEFVICNNDAMALGAVEALKSAGYFTGEKYMPVVGVDGLPEAVELIKKGQMLGTILNDPKALGLATYAMAVNAAKGRDICYGTDYTLGDRKDIRVACEITTVDNLENAIAAYK</sequence>
<dbReference type="GO" id="GO:0046872">
    <property type="term" value="F:metal ion binding"/>
    <property type="evidence" value="ECO:0007669"/>
    <property type="project" value="UniProtKB-KW"/>
</dbReference>
<keyword evidence="8" id="KW-0106">Calcium</keyword>
<dbReference type="KEGG" id="ssm:Spirs_1240"/>
<dbReference type="Proteomes" id="UP000002318">
    <property type="component" value="Chromosome"/>
</dbReference>
<dbReference type="RefSeq" id="WP_013253831.1">
    <property type="nucleotide sequence ID" value="NC_014364.1"/>
</dbReference>
<evidence type="ECO:0000256" key="11">
    <source>
        <dbReference type="SAM" id="SignalP"/>
    </source>
</evidence>
<dbReference type="InterPro" id="IPR025997">
    <property type="entry name" value="SBP_2_dom"/>
</dbReference>
<evidence type="ECO:0000256" key="3">
    <source>
        <dbReference type="ARBA" id="ARBA00022448"/>
    </source>
</evidence>
<accession>E1R2T5</accession>
<comment type="similarity">
    <text evidence="2">Belongs to the bacterial solute-binding protein 2 family.</text>
</comment>
<keyword evidence="14" id="KW-1185">Reference proteome</keyword>
<feature type="domain" description="Periplasmic binding protein" evidence="12">
    <location>
        <begin position="36"/>
        <end position="309"/>
    </location>
</feature>
<organism evidence="13 14">
    <name type="scientific">Sediminispirochaeta smaragdinae (strain DSM 11293 / JCM 15392 / SEBR 4228)</name>
    <name type="common">Spirochaeta smaragdinae</name>
    <dbReference type="NCBI Taxonomy" id="573413"/>
    <lineage>
        <taxon>Bacteria</taxon>
        <taxon>Pseudomonadati</taxon>
        <taxon>Spirochaetota</taxon>
        <taxon>Spirochaetia</taxon>
        <taxon>Spirochaetales</taxon>
        <taxon>Spirochaetaceae</taxon>
        <taxon>Sediminispirochaeta</taxon>
    </lineage>
</organism>
<dbReference type="STRING" id="573413.Spirs_1240"/>
<protein>
    <recommendedName>
        <fullName evidence="10">D-galactose/methyl-galactoside binding periplasmic protein MglB</fullName>
    </recommendedName>
</protein>
<dbReference type="OrthoDB" id="9769193at2"/>
<dbReference type="InterPro" id="IPR028082">
    <property type="entry name" value="Peripla_BP_I"/>
</dbReference>
<keyword evidence="7" id="KW-0574">Periplasm</keyword>
<dbReference type="Pfam" id="PF13407">
    <property type="entry name" value="Peripla_BP_4"/>
    <property type="match status" value="1"/>
</dbReference>
<feature type="chain" id="PRO_5003150430" description="D-galactose/methyl-galactoside binding periplasmic protein MglB" evidence="11">
    <location>
        <begin position="22"/>
        <end position="345"/>
    </location>
</feature>
<keyword evidence="6 11" id="KW-0732">Signal</keyword>
<keyword evidence="3" id="KW-0813">Transport</keyword>
<dbReference type="EMBL" id="CP002116">
    <property type="protein sequence ID" value="ADK80367.1"/>
    <property type="molecule type" value="Genomic_DNA"/>
</dbReference>
<dbReference type="InterPro" id="IPR050555">
    <property type="entry name" value="Bact_Solute-Bind_Prot2"/>
</dbReference>
<dbReference type="SUPFAM" id="SSF53822">
    <property type="entry name" value="Periplasmic binding protein-like I"/>
    <property type="match status" value="1"/>
</dbReference>
<evidence type="ECO:0000256" key="5">
    <source>
        <dbReference type="ARBA" id="ARBA00022723"/>
    </source>
</evidence>
<keyword evidence="4" id="KW-0762">Sugar transport</keyword>
<dbReference type="InterPro" id="IPR044085">
    <property type="entry name" value="MglB-like_PBP1"/>
</dbReference>
<evidence type="ECO:0000259" key="12">
    <source>
        <dbReference type="Pfam" id="PF13407"/>
    </source>
</evidence>
<dbReference type="eggNOG" id="COG1879">
    <property type="taxonomic scope" value="Bacteria"/>
</dbReference>
<evidence type="ECO:0000256" key="10">
    <source>
        <dbReference type="ARBA" id="ARBA00034344"/>
    </source>
</evidence>
<feature type="signal peptide" evidence="11">
    <location>
        <begin position="1"/>
        <end position="21"/>
    </location>
</feature>
<gene>
    <name evidence="13" type="ordered locus">Spirs_1240</name>
</gene>
<dbReference type="HOGENOM" id="CLU_037628_3_1_12"/>
<evidence type="ECO:0000256" key="1">
    <source>
        <dbReference type="ARBA" id="ARBA00004196"/>
    </source>
</evidence>
<evidence type="ECO:0000256" key="4">
    <source>
        <dbReference type="ARBA" id="ARBA00022597"/>
    </source>
</evidence>